<dbReference type="GO" id="GO:1990228">
    <property type="term" value="C:sulfurtransferase complex"/>
    <property type="evidence" value="ECO:0007669"/>
    <property type="project" value="TreeGrafter"/>
</dbReference>
<accession>A0A1B8Q7I2</accession>
<comment type="caution">
    <text evidence="1">The sequence shown here is derived from an EMBL/GenBank/DDBJ whole genome shotgun (WGS) entry which is preliminary data.</text>
</comment>
<evidence type="ECO:0000313" key="1">
    <source>
        <dbReference type="EMBL" id="OBX65755.1"/>
    </source>
</evidence>
<proteinExistence type="predicted"/>
<dbReference type="AlphaFoldDB" id="A0A1B8Q7I2"/>
<organism evidence="1 2">
    <name type="scientific">Moraxella lacunata</name>
    <dbReference type="NCBI Taxonomy" id="477"/>
    <lineage>
        <taxon>Bacteria</taxon>
        <taxon>Pseudomonadati</taxon>
        <taxon>Pseudomonadota</taxon>
        <taxon>Gammaproteobacteria</taxon>
        <taxon>Moraxellales</taxon>
        <taxon>Moraxellaceae</taxon>
        <taxon>Moraxella</taxon>
    </lineage>
</organism>
<dbReference type="GO" id="GO:0097163">
    <property type="term" value="F:sulfur carrier activity"/>
    <property type="evidence" value="ECO:0007669"/>
    <property type="project" value="TreeGrafter"/>
</dbReference>
<dbReference type="SUPFAM" id="SSF75169">
    <property type="entry name" value="DsrEFH-like"/>
    <property type="match status" value="1"/>
</dbReference>
<reference evidence="1 2" key="1">
    <citation type="submission" date="2016-06" db="EMBL/GenBank/DDBJ databases">
        <title>Draft genome of Moraxella lacunata CCUG 57757A.</title>
        <authorList>
            <person name="Salva-Serra F."/>
            <person name="Engstrom-Jakobsson H."/>
            <person name="Thorell K."/>
            <person name="Gonzales-Siles L."/>
            <person name="Karlsson R."/>
            <person name="Boulund F."/>
            <person name="Engstrand L."/>
            <person name="Kristiansson E."/>
            <person name="Moore E."/>
        </authorList>
    </citation>
    <scope>NUCLEOTIDE SEQUENCE [LARGE SCALE GENOMIC DNA]</scope>
    <source>
        <strain evidence="1 2">CCUG 57757A</strain>
    </source>
</reference>
<dbReference type="Gene3D" id="3.40.1260.10">
    <property type="entry name" value="DsrEFH-like"/>
    <property type="match status" value="1"/>
</dbReference>
<dbReference type="InterPro" id="IPR027396">
    <property type="entry name" value="DsrEFH-like"/>
</dbReference>
<dbReference type="Proteomes" id="UP000092607">
    <property type="component" value="Unassembled WGS sequence"/>
</dbReference>
<gene>
    <name evidence="1" type="ORF">A9309_01765</name>
</gene>
<protein>
    <submittedName>
        <fullName evidence="1">Multidrug transporter</fullName>
    </submittedName>
</protein>
<dbReference type="EMBL" id="LZMS01000032">
    <property type="protein sequence ID" value="OBX65755.1"/>
    <property type="molecule type" value="Genomic_DNA"/>
</dbReference>
<dbReference type="PANTHER" id="PTHR34874:SF3">
    <property type="entry name" value="SULFURTRANSFERASE TUSD"/>
    <property type="match status" value="1"/>
</dbReference>
<evidence type="ECO:0000313" key="2">
    <source>
        <dbReference type="Proteomes" id="UP000092607"/>
    </source>
</evidence>
<dbReference type="InterPro" id="IPR003787">
    <property type="entry name" value="Sulphur_relay_DsrE/F-like"/>
</dbReference>
<dbReference type="PANTHER" id="PTHR34874">
    <property type="entry name" value="PROTEIN YCHN"/>
    <property type="match status" value="1"/>
</dbReference>
<dbReference type="GO" id="GO:0002143">
    <property type="term" value="P:tRNA wobble position uridine thiolation"/>
    <property type="evidence" value="ECO:0007669"/>
    <property type="project" value="TreeGrafter"/>
</dbReference>
<sequence length="127" mass="13871">MAHTLLLITKSPHDRQGKEALTTATTLLDSGERVSVFFYGDGAYTANRLAWQSADVPDVGRLWVALAKRYHLDLPVCVSTALARGISDADNASRHGLDGENILPPFRLVGLSELALHIDDDTQLVQF</sequence>
<dbReference type="RefSeq" id="WP_065256427.1">
    <property type="nucleotide sequence ID" value="NZ_JARDJM010000071.1"/>
</dbReference>
<dbReference type="OrthoDB" id="9787483at2"/>
<dbReference type="Pfam" id="PF02635">
    <property type="entry name" value="DsrE"/>
    <property type="match status" value="1"/>
</dbReference>
<name>A0A1B8Q7I2_MORLA</name>